<dbReference type="AlphaFoldDB" id="A0A0N4XQL9"/>
<feature type="region of interest" description="Disordered" evidence="1">
    <location>
        <begin position="80"/>
        <end position="100"/>
    </location>
</feature>
<feature type="compositionally biased region" description="Basic and acidic residues" evidence="1">
    <location>
        <begin position="34"/>
        <end position="43"/>
    </location>
</feature>
<feature type="compositionally biased region" description="Polar residues" evidence="1">
    <location>
        <begin position="24"/>
        <end position="33"/>
    </location>
</feature>
<reference evidence="4" key="1">
    <citation type="submission" date="2017-02" db="UniProtKB">
        <authorList>
            <consortium name="WormBaseParasite"/>
        </authorList>
    </citation>
    <scope>IDENTIFICATION</scope>
</reference>
<name>A0A0N4XQL9_NIPBR</name>
<dbReference type="Proteomes" id="UP000271162">
    <property type="component" value="Unassembled WGS sequence"/>
</dbReference>
<feature type="region of interest" description="Disordered" evidence="1">
    <location>
        <begin position="1"/>
        <end position="57"/>
    </location>
</feature>
<gene>
    <name evidence="2" type="ORF">NBR_LOCUS4822</name>
</gene>
<keyword evidence="3" id="KW-1185">Reference proteome</keyword>
<dbReference type="EMBL" id="UYSL01009910">
    <property type="protein sequence ID" value="VDL68411.1"/>
    <property type="molecule type" value="Genomic_DNA"/>
</dbReference>
<dbReference type="WBParaSite" id="NBR_0000482101-mRNA-1">
    <property type="protein sequence ID" value="NBR_0000482101-mRNA-1"/>
    <property type="gene ID" value="NBR_0000482101"/>
</dbReference>
<reference evidence="2 3" key="2">
    <citation type="submission" date="2018-11" db="EMBL/GenBank/DDBJ databases">
        <authorList>
            <consortium name="Pathogen Informatics"/>
        </authorList>
    </citation>
    <scope>NUCLEOTIDE SEQUENCE [LARGE SCALE GENOMIC DNA]</scope>
</reference>
<evidence type="ECO:0000313" key="4">
    <source>
        <dbReference type="WBParaSite" id="NBR_0000482101-mRNA-1"/>
    </source>
</evidence>
<protein>
    <submittedName>
        <fullName evidence="4">Translation initiation factor eIF-2B subunit delta</fullName>
    </submittedName>
</protein>
<accession>A0A0N4XQL9</accession>
<organism evidence="4">
    <name type="scientific">Nippostrongylus brasiliensis</name>
    <name type="common">Rat hookworm</name>
    <dbReference type="NCBI Taxonomy" id="27835"/>
    <lineage>
        <taxon>Eukaryota</taxon>
        <taxon>Metazoa</taxon>
        <taxon>Ecdysozoa</taxon>
        <taxon>Nematoda</taxon>
        <taxon>Chromadorea</taxon>
        <taxon>Rhabditida</taxon>
        <taxon>Rhabditina</taxon>
        <taxon>Rhabditomorpha</taxon>
        <taxon>Strongyloidea</taxon>
        <taxon>Heligmosomidae</taxon>
        <taxon>Nippostrongylus</taxon>
    </lineage>
</organism>
<sequence length="152" mass="16698">MDESPRKKKTKRRRDRKEPDTPKATNSLQGKQQENTRKEKLDLSELATVLPDDIDDDEFTAAADELVEEEEARSAIQKEILEDMMPVTPKRSGREDAEGSKSTMSFLNIACISGLDLGTGSSEDDMKQLVAIAEAAKAKNLDIVGCALADSI</sequence>
<proteinExistence type="predicted"/>
<feature type="compositionally biased region" description="Basic residues" evidence="1">
    <location>
        <begin position="1"/>
        <end position="15"/>
    </location>
</feature>
<evidence type="ECO:0000313" key="3">
    <source>
        <dbReference type="Proteomes" id="UP000271162"/>
    </source>
</evidence>
<evidence type="ECO:0000256" key="1">
    <source>
        <dbReference type="SAM" id="MobiDB-lite"/>
    </source>
</evidence>
<evidence type="ECO:0000313" key="2">
    <source>
        <dbReference type="EMBL" id="VDL68411.1"/>
    </source>
</evidence>